<accession>A0ABW5WMR5</accession>
<reference evidence="3" key="1">
    <citation type="journal article" date="2019" name="Int. J. Syst. Evol. Microbiol.">
        <title>The Global Catalogue of Microorganisms (GCM) 10K type strain sequencing project: providing services to taxonomists for standard genome sequencing and annotation.</title>
        <authorList>
            <consortium name="The Broad Institute Genomics Platform"/>
            <consortium name="The Broad Institute Genome Sequencing Center for Infectious Disease"/>
            <person name="Wu L."/>
            <person name="Ma J."/>
        </authorList>
    </citation>
    <scope>NUCLEOTIDE SEQUENCE [LARGE SCALE GENOMIC DNA]</scope>
    <source>
        <strain evidence="3">KCTC 32141</strain>
    </source>
</reference>
<evidence type="ECO:0000256" key="1">
    <source>
        <dbReference type="SAM" id="SignalP"/>
    </source>
</evidence>
<evidence type="ECO:0000313" key="3">
    <source>
        <dbReference type="Proteomes" id="UP001597533"/>
    </source>
</evidence>
<dbReference type="RefSeq" id="WP_183487470.1">
    <property type="nucleotide sequence ID" value="NZ_JBHUOV010000002.1"/>
</dbReference>
<feature type="signal peptide" evidence="1">
    <location>
        <begin position="1"/>
        <end position="16"/>
    </location>
</feature>
<dbReference type="Proteomes" id="UP001597533">
    <property type="component" value="Unassembled WGS sequence"/>
</dbReference>
<feature type="chain" id="PRO_5046087652" evidence="1">
    <location>
        <begin position="17"/>
        <end position="87"/>
    </location>
</feature>
<dbReference type="EMBL" id="JBHUOV010000002">
    <property type="protein sequence ID" value="MFD2823500.1"/>
    <property type="molecule type" value="Genomic_DNA"/>
</dbReference>
<protein>
    <submittedName>
        <fullName evidence="2">Uncharacterized protein</fullName>
    </submittedName>
</protein>
<keyword evidence="1" id="KW-0732">Signal</keyword>
<keyword evidence="3" id="KW-1185">Reference proteome</keyword>
<proteinExistence type="predicted"/>
<sequence>MKLLIAIFLVSFSATAQDIELNNELQITPIVIENNTIELIEDANLNLFNKDSKSLLVRKKSYKNIIEKTLSGEKFLIFKAKRDIKIC</sequence>
<name>A0ABW5WMR5_9FLAO</name>
<organism evidence="2 3">
    <name type="scientific">Lacinutrix iliipiscaria</name>
    <dbReference type="NCBI Taxonomy" id="1230532"/>
    <lineage>
        <taxon>Bacteria</taxon>
        <taxon>Pseudomonadati</taxon>
        <taxon>Bacteroidota</taxon>
        <taxon>Flavobacteriia</taxon>
        <taxon>Flavobacteriales</taxon>
        <taxon>Flavobacteriaceae</taxon>
        <taxon>Lacinutrix</taxon>
    </lineage>
</organism>
<comment type="caution">
    <text evidence="2">The sequence shown here is derived from an EMBL/GenBank/DDBJ whole genome shotgun (WGS) entry which is preliminary data.</text>
</comment>
<gene>
    <name evidence="2" type="ORF">ACFS5M_07460</name>
</gene>
<evidence type="ECO:0000313" key="2">
    <source>
        <dbReference type="EMBL" id="MFD2823500.1"/>
    </source>
</evidence>